<evidence type="ECO:0000313" key="2">
    <source>
        <dbReference type="Proteomes" id="UP000253209"/>
    </source>
</evidence>
<keyword evidence="2" id="KW-1185">Reference proteome</keyword>
<sequence length="455" mass="49714">MKFIKNYSLLAIAVLAVTSCKKTEVLTGPKGMQEALQGKKNLFASGCVAYKGTVQLNGNKATGIQFDKAGNVYIAAYGPENSITKYNAAGVLQWTKKIGGVEPIINMGIADDGKIYAVFKTIDYMRPDYPHLFNSTYCAVLNSEGAIVRHDEIAIVLNRKGNTYVDMKVDNAGNQFMIGNYDAGYSIGTHGQPDTDLPGSGFIFQKWSPSGSRPINKLFLKTALKGLEKLNSLHLTADGGFIIIGQSLISNKGGIVVAKFNSNAEQVWFKLIPDGFTTSSYRKMMTEKGAMGDIYVHIKLFSTSYHEVLLKIDDATGSVVWRKELPAEEQYIERNDMAIDRNGNVYFTGTYTGNPDFDNGNGGFRLKDMTLSSQPQIFMDKYSVAGAFVAAGGIYNISSILNAQAGEAINVDENGNIYHAGFFTSETDFDPTNGVKKVTPDYPVNVFVNKLSQCK</sequence>
<dbReference type="SUPFAM" id="SSF63829">
    <property type="entry name" value="Calcium-dependent phosphotriesterase"/>
    <property type="match status" value="1"/>
</dbReference>
<protein>
    <recommendedName>
        <fullName evidence="3">Bulb-type lectin domain-containing protein</fullName>
    </recommendedName>
</protein>
<evidence type="ECO:0000313" key="1">
    <source>
        <dbReference type="EMBL" id="RCH55222.1"/>
    </source>
</evidence>
<reference evidence="1 2" key="1">
    <citation type="submission" date="2018-05" db="EMBL/GenBank/DDBJ databases">
        <title>Mucilaginibacter hurinus sp. nov., isolated from briquette warehouse soil.</title>
        <authorList>
            <person name="Choi L."/>
        </authorList>
    </citation>
    <scope>NUCLEOTIDE SEQUENCE [LARGE SCALE GENOMIC DNA]</scope>
    <source>
        <strain evidence="1 2">ZR32</strain>
    </source>
</reference>
<gene>
    <name evidence="1" type="ORF">DJ568_08525</name>
</gene>
<evidence type="ECO:0008006" key="3">
    <source>
        <dbReference type="Google" id="ProtNLM"/>
    </source>
</evidence>
<accession>A0A367GP05</accession>
<dbReference type="OrthoDB" id="5726170at2"/>
<name>A0A367GP05_9SPHI</name>
<dbReference type="Proteomes" id="UP000253209">
    <property type="component" value="Unassembled WGS sequence"/>
</dbReference>
<proteinExistence type="predicted"/>
<dbReference type="AlphaFoldDB" id="A0A367GP05"/>
<comment type="caution">
    <text evidence="1">The sequence shown here is derived from an EMBL/GenBank/DDBJ whole genome shotgun (WGS) entry which is preliminary data.</text>
</comment>
<dbReference type="PROSITE" id="PS51257">
    <property type="entry name" value="PROKAR_LIPOPROTEIN"/>
    <property type="match status" value="1"/>
</dbReference>
<dbReference type="PANTHER" id="PTHR35580">
    <property type="entry name" value="CELL SURFACE GLYCOPROTEIN (S-LAYER PROTEIN)-LIKE PROTEIN"/>
    <property type="match status" value="1"/>
</dbReference>
<dbReference type="EMBL" id="QGDC01000004">
    <property type="protein sequence ID" value="RCH55222.1"/>
    <property type="molecule type" value="Genomic_DNA"/>
</dbReference>
<organism evidence="1 2">
    <name type="scientific">Mucilaginibacter hurinus</name>
    <dbReference type="NCBI Taxonomy" id="2201324"/>
    <lineage>
        <taxon>Bacteria</taxon>
        <taxon>Pseudomonadati</taxon>
        <taxon>Bacteroidota</taxon>
        <taxon>Sphingobacteriia</taxon>
        <taxon>Sphingobacteriales</taxon>
        <taxon>Sphingobacteriaceae</taxon>
        <taxon>Mucilaginibacter</taxon>
    </lineage>
</organism>
<dbReference type="RefSeq" id="WP_114004844.1">
    <property type="nucleotide sequence ID" value="NZ_QGDC01000004.1"/>
</dbReference>
<dbReference type="PANTHER" id="PTHR35580:SF1">
    <property type="entry name" value="PHYTASE-LIKE DOMAIN-CONTAINING PROTEIN"/>
    <property type="match status" value="1"/>
</dbReference>
<dbReference type="InterPro" id="IPR052918">
    <property type="entry name" value="Motility_Chemotaxis_Reg"/>
</dbReference>